<dbReference type="PANTHER" id="PTHR21716">
    <property type="entry name" value="TRANSMEMBRANE PROTEIN"/>
    <property type="match status" value="1"/>
</dbReference>
<evidence type="ECO:0000256" key="2">
    <source>
        <dbReference type="ARBA" id="ARBA00009773"/>
    </source>
</evidence>
<dbReference type="AlphaFoldDB" id="A0A9D1IA61"/>
<feature type="transmembrane region" description="Helical" evidence="7">
    <location>
        <begin position="339"/>
        <end position="361"/>
    </location>
</feature>
<sequence>MQNRSENNVWLEKIRQLNSAWNDLPRRGAVVAGMLLLLFLAGKLFRFVAPSVLAMAFAWIITPLSKLLERGFQKLRLPAKAASLIAVLLMYGVILWLLALLGARLMKELQSLIAAVPGWVAQAVEFLRSWSVEGEGFALKFASEELTSFVNIVLPDVLTQVSGVATSMVANMALRTIDLAKMLPQIVLFVVLTIMGTFYMVADRQRIFCFLNRWMPNQASGRFIAVRNSVFRGIAGQIRAALILMVMVTVELMIGFTLLRLPYAALLAILIAVMDALPIIGAGLFLLPMSLYGFIVGDLTLGAGVAGLYALVVISRQIAEPRLVSVQLGLYPLVTMAAMYAGLTLIGFGGMLLAPVVVLILKVALANEESATPVDVKPHRFRKRKKNGAGKPLGA</sequence>
<keyword evidence="3 7" id="KW-0812">Transmembrane</keyword>
<evidence type="ECO:0000256" key="3">
    <source>
        <dbReference type="ARBA" id="ARBA00022692"/>
    </source>
</evidence>
<dbReference type="InterPro" id="IPR002549">
    <property type="entry name" value="AI-2E-like"/>
</dbReference>
<proteinExistence type="inferred from homology"/>
<keyword evidence="5 7" id="KW-0472">Membrane</keyword>
<feature type="transmembrane region" description="Helical" evidence="7">
    <location>
        <begin position="182"/>
        <end position="202"/>
    </location>
</feature>
<comment type="similarity">
    <text evidence="2">Belongs to the autoinducer-2 exporter (AI-2E) (TC 2.A.86) family.</text>
</comment>
<name>A0A9D1IA61_9FIRM</name>
<accession>A0A9D1IA61</accession>
<dbReference type="EMBL" id="DVMU01000064">
    <property type="protein sequence ID" value="HIU33488.1"/>
    <property type="molecule type" value="Genomic_DNA"/>
</dbReference>
<dbReference type="PANTHER" id="PTHR21716:SF68">
    <property type="entry name" value="TRANSPORT PROTEIN YTVI-RELATED"/>
    <property type="match status" value="1"/>
</dbReference>
<feature type="region of interest" description="Disordered" evidence="6">
    <location>
        <begin position="376"/>
        <end position="395"/>
    </location>
</feature>
<organism evidence="8 9">
    <name type="scientific">Candidatus Pullichristensenella excrementigallinarum</name>
    <dbReference type="NCBI Taxonomy" id="2840907"/>
    <lineage>
        <taxon>Bacteria</taxon>
        <taxon>Bacillati</taxon>
        <taxon>Bacillota</taxon>
        <taxon>Clostridia</taxon>
        <taxon>Candidatus Pullichristensenella</taxon>
    </lineage>
</organism>
<feature type="transmembrane region" description="Helical" evidence="7">
    <location>
        <begin position="47"/>
        <end position="69"/>
    </location>
</feature>
<keyword evidence="4 7" id="KW-1133">Transmembrane helix</keyword>
<protein>
    <submittedName>
        <fullName evidence="8">AI-2E family transporter</fullName>
    </submittedName>
</protein>
<evidence type="ECO:0000313" key="8">
    <source>
        <dbReference type="EMBL" id="HIU33488.1"/>
    </source>
</evidence>
<evidence type="ECO:0000256" key="6">
    <source>
        <dbReference type="SAM" id="MobiDB-lite"/>
    </source>
</evidence>
<reference evidence="8" key="2">
    <citation type="journal article" date="2021" name="PeerJ">
        <title>Extensive microbial diversity within the chicken gut microbiome revealed by metagenomics and culture.</title>
        <authorList>
            <person name="Gilroy R."/>
            <person name="Ravi A."/>
            <person name="Getino M."/>
            <person name="Pursley I."/>
            <person name="Horton D.L."/>
            <person name="Alikhan N.F."/>
            <person name="Baker D."/>
            <person name="Gharbi K."/>
            <person name="Hall N."/>
            <person name="Watson M."/>
            <person name="Adriaenssens E.M."/>
            <person name="Foster-Nyarko E."/>
            <person name="Jarju S."/>
            <person name="Secka A."/>
            <person name="Antonio M."/>
            <person name="Oren A."/>
            <person name="Chaudhuri R.R."/>
            <person name="La Ragione R."/>
            <person name="Hildebrand F."/>
            <person name="Pallen M.J."/>
        </authorList>
    </citation>
    <scope>NUCLEOTIDE SEQUENCE</scope>
    <source>
        <strain evidence="8">ChiHcec3-11533</strain>
    </source>
</reference>
<dbReference type="Proteomes" id="UP000824072">
    <property type="component" value="Unassembled WGS sequence"/>
</dbReference>
<evidence type="ECO:0000256" key="5">
    <source>
        <dbReference type="ARBA" id="ARBA00023136"/>
    </source>
</evidence>
<evidence type="ECO:0000256" key="4">
    <source>
        <dbReference type="ARBA" id="ARBA00022989"/>
    </source>
</evidence>
<dbReference type="GO" id="GO:0016020">
    <property type="term" value="C:membrane"/>
    <property type="evidence" value="ECO:0007669"/>
    <property type="project" value="UniProtKB-SubCell"/>
</dbReference>
<feature type="compositionally biased region" description="Basic residues" evidence="6">
    <location>
        <begin position="379"/>
        <end position="388"/>
    </location>
</feature>
<gene>
    <name evidence="8" type="ORF">IAB02_02910</name>
</gene>
<reference evidence="8" key="1">
    <citation type="submission" date="2020-10" db="EMBL/GenBank/DDBJ databases">
        <authorList>
            <person name="Gilroy R."/>
        </authorList>
    </citation>
    <scope>NUCLEOTIDE SEQUENCE</scope>
    <source>
        <strain evidence="8">ChiHcec3-11533</strain>
    </source>
</reference>
<comment type="subcellular location">
    <subcellularLocation>
        <location evidence="1">Membrane</location>
        <topology evidence="1">Multi-pass membrane protein</topology>
    </subcellularLocation>
</comment>
<comment type="caution">
    <text evidence="8">The sequence shown here is derived from an EMBL/GenBank/DDBJ whole genome shotgun (WGS) entry which is preliminary data.</text>
</comment>
<dbReference type="Pfam" id="PF01594">
    <property type="entry name" value="AI-2E_transport"/>
    <property type="match status" value="1"/>
</dbReference>
<evidence type="ECO:0000256" key="7">
    <source>
        <dbReference type="SAM" id="Phobius"/>
    </source>
</evidence>
<feature type="transmembrane region" description="Helical" evidence="7">
    <location>
        <begin position="265"/>
        <end position="287"/>
    </location>
</feature>
<evidence type="ECO:0000313" key="9">
    <source>
        <dbReference type="Proteomes" id="UP000824072"/>
    </source>
</evidence>
<evidence type="ECO:0000256" key="1">
    <source>
        <dbReference type="ARBA" id="ARBA00004141"/>
    </source>
</evidence>
<feature type="transmembrane region" description="Helical" evidence="7">
    <location>
        <begin position="299"/>
        <end position="319"/>
    </location>
</feature>
<feature type="transmembrane region" description="Helical" evidence="7">
    <location>
        <begin position="240"/>
        <end position="259"/>
    </location>
</feature>
<feature type="transmembrane region" description="Helical" evidence="7">
    <location>
        <begin position="81"/>
        <end position="103"/>
    </location>
</feature>
<dbReference type="GO" id="GO:0055085">
    <property type="term" value="P:transmembrane transport"/>
    <property type="evidence" value="ECO:0007669"/>
    <property type="project" value="TreeGrafter"/>
</dbReference>